<dbReference type="AlphaFoldDB" id="A0A1J5RNB3"/>
<dbReference type="PANTHER" id="PTHR15004:SF0">
    <property type="entry name" value="GLUTAMYL-TRNA(GLN) AMIDOTRANSFERASE SUBUNIT C, MITOCHONDRIAL"/>
    <property type="match status" value="1"/>
</dbReference>
<dbReference type="GO" id="GO:0016740">
    <property type="term" value="F:transferase activity"/>
    <property type="evidence" value="ECO:0007669"/>
    <property type="project" value="UniProtKB-KW"/>
</dbReference>
<dbReference type="GO" id="GO:0016874">
    <property type="term" value="F:ligase activity"/>
    <property type="evidence" value="ECO:0007669"/>
    <property type="project" value="UniProtKB-KW"/>
</dbReference>
<dbReference type="Pfam" id="PF02686">
    <property type="entry name" value="GatC"/>
    <property type="match status" value="1"/>
</dbReference>
<dbReference type="PANTHER" id="PTHR15004">
    <property type="entry name" value="GLUTAMYL-TRNA(GLN) AMIDOTRANSFERASE SUBUNIT C, MITOCHONDRIAL"/>
    <property type="match status" value="1"/>
</dbReference>
<dbReference type="GO" id="GO:0070681">
    <property type="term" value="P:glutaminyl-tRNAGln biosynthesis via transamidation"/>
    <property type="evidence" value="ECO:0007669"/>
    <property type="project" value="TreeGrafter"/>
</dbReference>
<dbReference type="Gene3D" id="1.10.20.60">
    <property type="entry name" value="Glu-tRNAGln amidotransferase C subunit, N-terminal domain"/>
    <property type="match status" value="1"/>
</dbReference>
<dbReference type="InterPro" id="IPR003837">
    <property type="entry name" value="GatC"/>
</dbReference>
<gene>
    <name evidence="1" type="primary">gatC_6</name>
    <name evidence="1" type="ORF">GALL_208830</name>
</gene>
<accession>A0A1J5RNB3</accession>
<dbReference type="NCBIfam" id="TIGR00135">
    <property type="entry name" value="gatC"/>
    <property type="match status" value="1"/>
</dbReference>
<dbReference type="EMBL" id="MLJW01000138">
    <property type="protein sequence ID" value="OIQ97058.1"/>
    <property type="molecule type" value="Genomic_DNA"/>
</dbReference>
<comment type="caution">
    <text evidence="1">The sequence shown here is derived from an EMBL/GenBank/DDBJ whole genome shotgun (WGS) entry which is preliminary data.</text>
</comment>
<dbReference type="GO" id="GO:0006450">
    <property type="term" value="P:regulation of translational fidelity"/>
    <property type="evidence" value="ECO:0007669"/>
    <property type="project" value="InterPro"/>
</dbReference>
<reference evidence="1" key="1">
    <citation type="submission" date="2016-10" db="EMBL/GenBank/DDBJ databases">
        <title>Sequence of Gallionella enrichment culture.</title>
        <authorList>
            <person name="Poehlein A."/>
            <person name="Muehling M."/>
            <person name="Daniel R."/>
        </authorList>
    </citation>
    <scope>NUCLEOTIDE SEQUENCE</scope>
</reference>
<evidence type="ECO:0000313" key="1">
    <source>
        <dbReference type="EMBL" id="OIQ97058.1"/>
    </source>
</evidence>
<keyword evidence="1" id="KW-0808">Transferase</keyword>
<proteinExistence type="inferred from homology"/>
<dbReference type="HAMAP" id="MF_00122">
    <property type="entry name" value="GatC"/>
    <property type="match status" value="1"/>
</dbReference>
<keyword evidence="1" id="KW-0436">Ligase</keyword>
<dbReference type="EC" id="6.3.5.-" evidence="1"/>
<dbReference type="SUPFAM" id="SSF141000">
    <property type="entry name" value="Glu-tRNAGln amidotransferase C subunit"/>
    <property type="match status" value="1"/>
</dbReference>
<organism evidence="1">
    <name type="scientific">mine drainage metagenome</name>
    <dbReference type="NCBI Taxonomy" id="410659"/>
    <lineage>
        <taxon>unclassified sequences</taxon>
        <taxon>metagenomes</taxon>
        <taxon>ecological metagenomes</taxon>
    </lineage>
</organism>
<protein>
    <submittedName>
        <fullName evidence="1">Glutamyl-tRNA(Gln) amidotransferase subunit C</fullName>
        <ecNumber evidence="1">6.3.5.-</ecNumber>
    </submittedName>
</protein>
<dbReference type="InterPro" id="IPR036113">
    <property type="entry name" value="Asp/Glu-ADT_sf_sub_c"/>
</dbReference>
<name>A0A1J5RNB3_9ZZZZ</name>
<sequence length="96" mass="10591">MPTTPDLNIDHVAKLARLALTPEEKATYSAQLGEVLTYIEHLKEVNVDGIEPTAHAFPLYNVWREDEPGPALPVDKALMNAPSQRDNMVSVPTVVE</sequence>